<accession>A0A2G5SMM2</accession>
<comment type="caution">
    <text evidence="3">The sequence shown here is derived from an EMBL/GenBank/DDBJ whole genome shotgun (WGS) entry which is preliminary data.</text>
</comment>
<dbReference type="OrthoDB" id="6359816at2759"/>
<dbReference type="InterPro" id="IPR002083">
    <property type="entry name" value="MATH/TRAF_dom"/>
</dbReference>
<dbReference type="PANTHER" id="PTHR22743">
    <property type="entry name" value="MEPRIN/TRAF-LIKE MATH FAMILY-C.ELEGANS"/>
    <property type="match status" value="1"/>
</dbReference>
<name>A0A2G5SMM2_9PELO</name>
<dbReference type="Pfam" id="PF00651">
    <property type="entry name" value="BTB"/>
    <property type="match status" value="1"/>
</dbReference>
<dbReference type="SUPFAM" id="SSF54695">
    <property type="entry name" value="POZ domain"/>
    <property type="match status" value="1"/>
</dbReference>
<dbReference type="InterPro" id="IPR011333">
    <property type="entry name" value="SKP1/BTB/POZ_sf"/>
</dbReference>
<dbReference type="PANTHER" id="PTHR22743:SF165">
    <property type="entry name" value="BTB AND MATH DOMAIN CONTAINING-RELATED"/>
    <property type="match status" value="1"/>
</dbReference>
<evidence type="ECO:0000313" key="3">
    <source>
        <dbReference type="EMBL" id="PIC16111.1"/>
    </source>
</evidence>
<dbReference type="Proteomes" id="UP000230233">
    <property type="component" value="Chromosome X"/>
</dbReference>
<protein>
    <recommendedName>
        <fullName evidence="2">BTB domain-containing protein</fullName>
    </recommendedName>
</protein>
<dbReference type="EMBL" id="PDUG01000006">
    <property type="protein sequence ID" value="PIC16111.1"/>
    <property type="molecule type" value="Genomic_DNA"/>
</dbReference>
<evidence type="ECO:0000259" key="2">
    <source>
        <dbReference type="PROSITE" id="PS50097"/>
    </source>
</evidence>
<keyword evidence="4" id="KW-1185">Reference proteome</keyword>
<dbReference type="SMART" id="SM00225">
    <property type="entry name" value="BTB"/>
    <property type="match status" value="1"/>
</dbReference>
<dbReference type="InterPro" id="IPR052664">
    <property type="entry name" value="BTB-MATH_domain_protein"/>
</dbReference>
<dbReference type="PROSITE" id="PS50097">
    <property type="entry name" value="BTB"/>
    <property type="match status" value="1"/>
</dbReference>
<sequence length="385" mass="45318">MAEMSAKRRRDDESAEQFEIKEETCKSIRESFEELKIEIQIANSNQEKAFKLLVENQEQEIQEKIEKLEKRIHDPDDTKLDAQRTFRKLFSLKSSFTDAISLEDGSTRVSKGFQEFGETWKIHIQRNQDKLGVLLEFCKNLDFDDLRQFALVYEVRVGEGYNPYNHDKSEILCYEEATHSLHELSWSDVESIYKKNGNLTIDCLIEIRKMYADNWKIFCPFDSNNQEFSDVVLNVGGQKFYVLKKYLAMHSSFFEKLFDGESKESGIWRLHYWEVDPIDFQKFLEALHGEFRAVNDSTVETLLLLNQFYRVRNLITRCHDFLKTTSKMTLVKKAVLASKYKLILLFDKCVQEITTMDEIREIMDVEKELDLSMTKSLLKRAISLS</sequence>
<evidence type="ECO:0000256" key="1">
    <source>
        <dbReference type="SAM" id="Coils"/>
    </source>
</evidence>
<evidence type="ECO:0000313" key="4">
    <source>
        <dbReference type="Proteomes" id="UP000230233"/>
    </source>
</evidence>
<dbReference type="AlphaFoldDB" id="A0A2G5SMM2"/>
<gene>
    <name evidence="3" type="primary">Cnig_chr_X.g22830</name>
    <name evidence="3" type="ORF">B9Z55_022830</name>
</gene>
<organism evidence="3 4">
    <name type="scientific">Caenorhabditis nigoni</name>
    <dbReference type="NCBI Taxonomy" id="1611254"/>
    <lineage>
        <taxon>Eukaryota</taxon>
        <taxon>Metazoa</taxon>
        <taxon>Ecdysozoa</taxon>
        <taxon>Nematoda</taxon>
        <taxon>Chromadorea</taxon>
        <taxon>Rhabditida</taxon>
        <taxon>Rhabditina</taxon>
        <taxon>Rhabditomorpha</taxon>
        <taxon>Rhabditoidea</taxon>
        <taxon>Rhabditidae</taxon>
        <taxon>Peloderinae</taxon>
        <taxon>Caenorhabditis</taxon>
    </lineage>
</organism>
<dbReference type="Pfam" id="PF00917">
    <property type="entry name" value="MATH"/>
    <property type="match status" value="1"/>
</dbReference>
<dbReference type="InterPro" id="IPR000210">
    <property type="entry name" value="BTB/POZ_dom"/>
</dbReference>
<dbReference type="CDD" id="cd01165">
    <property type="entry name" value="BTB_POZ"/>
    <property type="match status" value="1"/>
</dbReference>
<proteinExistence type="predicted"/>
<feature type="coiled-coil region" evidence="1">
    <location>
        <begin position="25"/>
        <end position="74"/>
    </location>
</feature>
<keyword evidence="1" id="KW-0175">Coiled coil</keyword>
<reference evidence="4" key="1">
    <citation type="submission" date="2017-10" db="EMBL/GenBank/DDBJ databases">
        <title>Rapid genome shrinkage in a self-fertile nematode reveals novel sperm competition proteins.</title>
        <authorList>
            <person name="Yin D."/>
            <person name="Schwarz E.M."/>
            <person name="Thomas C.G."/>
            <person name="Felde R.L."/>
            <person name="Korf I.F."/>
            <person name="Cutter A.D."/>
            <person name="Schartner C.M."/>
            <person name="Ralston E.J."/>
            <person name="Meyer B.J."/>
            <person name="Haag E.S."/>
        </authorList>
    </citation>
    <scope>NUCLEOTIDE SEQUENCE [LARGE SCALE GENOMIC DNA]</scope>
    <source>
        <strain evidence="4">JU1422</strain>
    </source>
</reference>
<feature type="domain" description="BTB" evidence="2">
    <location>
        <begin position="229"/>
        <end position="296"/>
    </location>
</feature>
<dbReference type="Gene3D" id="3.30.710.10">
    <property type="entry name" value="Potassium Channel Kv1.1, Chain A"/>
    <property type="match status" value="1"/>
</dbReference>